<organism evidence="2 3">
    <name type="scientific">Neodothiora populina</name>
    <dbReference type="NCBI Taxonomy" id="2781224"/>
    <lineage>
        <taxon>Eukaryota</taxon>
        <taxon>Fungi</taxon>
        <taxon>Dikarya</taxon>
        <taxon>Ascomycota</taxon>
        <taxon>Pezizomycotina</taxon>
        <taxon>Dothideomycetes</taxon>
        <taxon>Dothideomycetidae</taxon>
        <taxon>Dothideales</taxon>
        <taxon>Dothioraceae</taxon>
        <taxon>Neodothiora</taxon>
    </lineage>
</organism>
<comment type="caution">
    <text evidence="2">The sequence shown here is derived from an EMBL/GenBank/DDBJ whole genome shotgun (WGS) entry which is preliminary data.</text>
</comment>
<accession>A0ABR3PCR9</accession>
<protein>
    <submittedName>
        <fullName evidence="2">Uncharacterized protein</fullName>
    </submittedName>
</protein>
<dbReference type="Proteomes" id="UP001562354">
    <property type="component" value="Unassembled WGS sequence"/>
</dbReference>
<feature type="region of interest" description="Disordered" evidence="1">
    <location>
        <begin position="50"/>
        <end position="83"/>
    </location>
</feature>
<evidence type="ECO:0000256" key="1">
    <source>
        <dbReference type="SAM" id="MobiDB-lite"/>
    </source>
</evidence>
<dbReference type="RefSeq" id="XP_069200220.1">
    <property type="nucleotide sequence ID" value="XM_069343660.1"/>
</dbReference>
<evidence type="ECO:0000313" key="3">
    <source>
        <dbReference type="Proteomes" id="UP001562354"/>
    </source>
</evidence>
<gene>
    <name evidence="2" type="ORF">AAFC00_000395</name>
</gene>
<dbReference type="EMBL" id="JBFMKM010000009">
    <property type="protein sequence ID" value="KAL1303945.1"/>
    <property type="molecule type" value="Genomic_DNA"/>
</dbReference>
<name>A0ABR3PCR9_9PEZI</name>
<sequence length="83" mass="8835">MAQQDKEKSINGEEADFAKAFQELARGEQTATALENHLTALEAKIEELLAQADQGGSSARNNDARPPTGGEHSQDARSLNGAQ</sequence>
<keyword evidence="3" id="KW-1185">Reference proteome</keyword>
<dbReference type="GeneID" id="95974098"/>
<evidence type="ECO:0000313" key="2">
    <source>
        <dbReference type="EMBL" id="KAL1303945.1"/>
    </source>
</evidence>
<reference evidence="2 3" key="1">
    <citation type="submission" date="2024-07" db="EMBL/GenBank/DDBJ databases">
        <title>Draft sequence of the Neodothiora populina.</title>
        <authorList>
            <person name="Drown D.D."/>
            <person name="Schuette U.S."/>
            <person name="Buechlein A.B."/>
            <person name="Rusch D.R."/>
            <person name="Winton L.W."/>
            <person name="Adams G.A."/>
        </authorList>
    </citation>
    <scope>NUCLEOTIDE SEQUENCE [LARGE SCALE GENOMIC DNA]</scope>
    <source>
        <strain evidence="2 3">CPC 39397</strain>
    </source>
</reference>
<proteinExistence type="predicted"/>